<evidence type="ECO:0000256" key="4">
    <source>
        <dbReference type="ARBA" id="ARBA00023136"/>
    </source>
</evidence>
<dbReference type="eggNOG" id="COG0702">
    <property type="taxonomic scope" value="Bacteria"/>
</dbReference>
<dbReference type="SUPFAM" id="SSF48452">
    <property type="entry name" value="TPR-like"/>
    <property type="match status" value="1"/>
</dbReference>
<accession>W7YAT8</accession>
<evidence type="ECO:0000256" key="3">
    <source>
        <dbReference type="ARBA" id="ARBA00022729"/>
    </source>
</evidence>
<evidence type="ECO:0000313" key="8">
    <source>
        <dbReference type="EMBL" id="GAF01471.1"/>
    </source>
</evidence>
<dbReference type="STRING" id="869213.GCA_000517085_04480"/>
<dbReference type="Pfam" id="PF07980">
    <property type="entry name" value="SusD_RagB"/>
    <property type="match status" value="1"/>
</dbReference>
<protein>
    <submittedName>
        <fullName evidence="8">SusD family protein</fullName>
    </submittedName>
</protein>
<evidence type="ECO:0000259" key="6">
    <source>
        <dbReference type="Pfam" id="PF07980"/>
    </source>
</evidence>
<dbReference type="Gene3D" id="1.25.40.390">
    <property type="match status" value="1"/>
</dbReference>
<dbReference type="Pfam" id="PF14322">
    <property type="entry name" value="SusD-like_3"/>
    <property type="match status" value="1"/>
</dbReference>
<feature type="domain" description="RagB/SusD" evidence="6">
    <location>
        <begin position="340"/>
        <end position="496"/>
    </location>
</feature>
<name>W7YAT8_9BACT</name>
<keyword evidence="4" id="KW-0472">Membrane</keyword>
<evidence type="ECO:0000313" key="9">
    <source>
        <dbReference type="Proteomes" id="UP000019402"/>
    </source>
</evidence>
<gene>
    <name evidence="8" type="ORF">JCM21142_79</name>
</gene>
<feature type="domain" description="SusD-like N-terminal" evidence="7">
    <location>
        <begin position="87"/>
        <end position="214"/>
    </location>
</feature>
<comment type="subcellular location">
    <subcellularLocation>
        <location evidence="1">Cell outer membrane</location>
    </subcellularLocation>
</comment>
<keyword evidence="9" id="KW-1185">Reference proteome</keyword>
<dbReference type="PROSITE" id="PS51257">
    <property type="entry name" value="PROKAR_LIPOPROTEIN"/>
    <property type="match status" value="1"/>
</dbReference>
<dbReference type="GO" id="GO:0009279">
    <property type="term" value="C:cell outer membrane"/>
    <property type="evidence" value="ECO:0007669"/>
    <property type="project" value="UniProtKB-SubCell"/>
</dbReference>
<evidence type="ECO:0000256" key="1">
    <source>
        <dbReference type="ARBA" id="ARBA00004442"/>
    </source>
</evidence>
<dbReference type="Proteomes" id="UP000019402">
    <property type="component" value="Unassembled WGS sequence"/>
</dbReference>
<proteinExistence type="inferred from homology"/>
<dbReference type="InterPro" id="IPR011990">
    <property type="entry name" value="TPR-like_helical_dom_sf"/>
</dbReference>
<reference evidence="8 9" key="1">
    <citation type="journal article" date="2014" name="Genome Announc.">
        <title>Draft Genome Sequence of Cytophaga fermentans JCM 21142T, a Facultative Anaerobe Isolated from Marine Mud.</title>
        <authorList>
            <person name="Starns D."/>
            <person name="Oshima K."/>
            <person name="Suda W."/>
            <person name="Iino T."/>
            <person name="Yuki M."/>
            <person name="Inoue J."/>
            <person name="Kitamura K."/>
            <person name="Iida T."/>
            <person name="Darby A."/>
            <person name="Hattori M."/>
            <person name="Ohkuma M."/>
        </authorList>
    </citation>
    <scope>NUCLEOTIDE SEQUENCE [LARGE SCALE GENOMIC DNA]</scope>
    <source>
        <strain evidence="8 9">JCM 21142</strain>
    </source>
</reference>
<sequence length="498" mass="56039">MKNKIIYLFTIIVALSSCDLSEEPYGFYSDDNFYKTVEDADAALLYAYRAFNYQGYNRGIIDTGDLPSETMTVKVGEGNGVQELNSWKVNNTNGTLSDFFQYCYIAINRANGVIENVKDESFNQEDKERILGEAYTIRAWSYFSLVRVFGRVPMLKQLVVTEGQTNPVLAEDLDEVYDFILEDLTLAESYLQIGRKVGRFDKVATWAILAKVYLNIASGMDNGAAGYRDMAKDVNAMYNEAALWSAKVLNDQAEYAFDEELSDIYNVEKPDGPEHIWIISMDRTGDNTEEFGSSQLMWLPWGPGVSYYVTNADGVLEPAQNGWEVYRITDDFRSTFDSGDKRMTALMDDTIYDKDGNVIGSVEDGNVPGFFSKKYLDPFFNGNRSSCRPLMIRFTDIALTYAEAVGPTAEGEAWLNRVRARAGVDPVTTGMSTEDFRKAVLQERSWELAFEGHRLYDLRRTASVTSTITAAKVAGVTEDDAAFYPIPLRELDLNPNAR</sequence>
<dbReference type="AlphaFoldDB" id="W7YAT8"/>
<dbReference type="InterPro" id="IPR012944">
    <property type="entry name" value="SusD_RagB_dom"/>
</dbReference>
<dbReference type="RefSeq" id="WP_027473687.1">
    <property type="nucleotide sequence ID" value="NZ_BAMD01000001.1"/>
</dbReference>
<dbReference type="OrthoDB" id="727588at2"/>
<keyword evidence="5" id="KW-0998">Cell outer membrane</keyword>
<evidence type="ECO:0000259" key="7">
    <source>
        <dbReference type="Pfam" id="PF14322"/>
    </source>
</evidence>
<dbReference type="EMBL" id="BAMD01000001">
    <property type="protein sequence ID" value="GAF01471.1"/>
    <property type="molecule type" value="Genomic_DNA"/>
</dbReference>
<comment type="caution">
    <text evidence="8">The sequence shown here is derived from an EMBL/GenBank/DDBJ whole genome shotgun (WGS) entry which is preliminary data.</text>
</comment>
<dbReference type="InterPro" id="IPR033985">
    <property type="entry name" value="SusD-like_N"/>
</dbReference>
<evidence type="ECO:0000256" key="5">
    <source>
        <dbReference type="ARBA" id="ARBA00023237"/>
    </source>
</evidence>
<comment type="similarity">
    <text evidence="2">Belongs to the SusD family.</text>
</comment>
<keyword evidence="3" id="KW-0732">Signal</keyword>
<evidence type="ECO:0000256" key="2">
    <source>
        <dbReference type="ARBA" id="ARBA00006275"/>
    </source>
</evidence>
<organism evidence="8 9">
    <name type="scientific">Saccharicrinis fermentans DSM 9555 = JCM 21142</name>
    <dbReference type="NCBI Taxonomy" id="869213"/>
    <lineage>
        <taxon>Bacteria</taxon>
        <taxon>Pseudomonadati</taxon>
        <taxon>Bacteroidota</taxon>
        <taxon>Bacteroidia</taxon>
        <taxon>Marinilabiliales</taxon>
        <taxon>Marinilabiliaceae</taxon>
        <taxon>Saccharicrinis</taxon>
    </lineage>
</organism>